<dbReference type="EMBL" id="CP041730">
    <property type="protein sequence ID" value="QDQ25673.1"/>
    <property type="molecule type" value="Genomic_DNA"/>
</dbReference>
<dbReference type="AlphaFoldDB" id="A0A516SC03"/>
<evidence type="ECO:0000256" key="1">
    <source>
        <dbReference type="ARBA" id="ARBA00023015"/>
    </source>
</evidence>
<keyword evidence="1" id="KW-0805">Transcription regulation</keyword>
<protein>
    <submittedName>
        <fullName evidence="5">Helix-turn-helix transcriptional regulator</fullName>
    </submittedName>
</protein>
<dbReference type="Pfam" id="PF01638">
    <property type="entry name" value="HxlR"/>
    <property type="match status" value="1"/>
</dbReference>
<keyword evidence="6" id="KW-1185">Reference proteome</keyword>
<proteinExistence type="predicted"/>
<dbReference type="PANTHER" id="PTHR33204:SF29">
    <property type="entry name" value="TRANSCRIPTIONAL REGULATOR"/>
    <property type="match status" value="1"/>
</dbReference>
<evidence type="ECO:0000256" key="2">
    <source>
        <dbReference type="ARBA" id="ARBA00023125"/>
    </source>
</evidence>
<feature type="domain" description="HTH hxlR-type" evidence="4">
    <location>
        <begin position="13"/>
        <end position="111"/>
    </location>
</feature>
<organism evidence="5 6">
    <name type="scientific">Chitinimonas arctica</name>
    <dbReference type="NCBI Taxonomy" id="2594795"/>
    <lineage>
        <taxon>Bacteria</taxon>
        <taxon>Pseudomonadati</taxon>
        <taxon>Pseudomonadota</taxon>
        <taxon>Betaproteobacteria</taxon>
        <taxon>Neisseriales</taxon>
        <taxon>Chitinibacteraceae</taxon>
        <taxon>Chitinimonas</taxon>
    </lineage>
</organism>
<evidence type="ECO:0000313" key="5">
    <source>
        <dbReference type="EMBL" id="QDQ25673.1"/>
    </source>
</evidence>
<dbReference type="PROSITE" id="PS51118">
    <property type="entry name" value="HTH_HXLR"/>
    <property type="match status" value="1"/>
</dbReference>
<dbReference type="InterPro" id="IPR036388">
    <property type="entry name" value="WH-like_DNA-bd_sf"/>
</dbReference>
<accession>A0A516SC03</accession>
<gene>
    <name evidence="5" type="ORF">FNU76_04525</name>
</gene>
<dbReference type="SUPFAM" id="SSF46785">
    <property type="entry name" value="Winged helix' DNA-binding domain"/>
    <property type="match status" value="1"/>
</dbReference>
<keyword evidence="2" id="KW-0238">DNA-binding</keyword>
<dbReference type="InterPro" id="IPR002577">
    <property type="entry name" value="HTH_HxlR"/>
</dbReference>
<keyword evidence="3" id="KW-0804">Transcription</keyword>
<sequence length="113" mass="12728">MQKQWHTDNPLQCPLVAAVNVIGGKWKTIILHMLMSGTMRFGELQKQIPPISQKMLTQQLRELEVDGVIERTVYAVVPPRVEYSLSAKGAELAPILSDLYSWGEQSLRLNSPL</sequence>
<dbReference type="OrthoDB" id="370168at2"/>
<name>A0A516SC03_9NEIS</name>
<evidence type="ECO:0000256" key="3">
    <source>
        <dbReference type="ARBA" id="ARBA00023163"/>
    </source>
</evidence>
<dbReference type="Gene3D" id="1.10.10.10">
    <property type="entry name" value="Winged helix-like DNA-binding domain superfamily/Winged helix DNA-binding domain"/>
    <property type="match status" value="1"/>
</dbReference>
<reference evidence="6" key="1">
    <citation type="submission" date="2019-07" db="EMBL/GenBank/DDBJ databases">
        <title>Chitinimonas sp. nov., isolated from Ny-Alesund, arctica soil.</title>
        <authorList>
            <person name="Xu Q."/>
            <person name="Peng F."/>
        </authorList>
    </citation>
    <scope>NUCLEOTIDE SEQUENCE [LARGE SCALE GENOMIC DNA]</scope>
    <source>
        <strain evidence="6">R3-44</strain>
    </source>
</reference>
<dbReference type="PANTHER" id="PTHR33204">
    <property type="entry name" value="TRANSCRIPTIONAL REGULATOR, MARR FAMILY"/>
    <property type="match status" value="1"/>
</dbReference>
<dbReference type="KEGG" id="cari:FNU76_04525"/>
<evidence type="ECO:0000259" key="4">
    <source>
        <dbReference type="PROSITE" id="PS51118"/>
    </source>
</evidence>
<dbReference type="RefSeq" id="WP_143856598.1">
    <property type="nucleotide sequence ID" value="NZ_CP041730.1"/>
</dbReference>
<dbReference type="GO" id="GO:0003677">
    <property type="term" value="F:DNA binding"/>
    <property type="evidence" value="ECO:0007669"/>
    <property type="project" value="UniProtKB-KW"/>
</dbReference>
<dbReference type="Proteomes" id="UP000317550">
    <property type="component" value="Chromosome"/>
</dbReference>
<evidence type="ECO:0000313" key="6">
    <source>
        <dbReference type="Proteomes" id="UP000317550"/>
    </source>
</evidence>
<dbReference type="InterPro" id="IPR036390">
    <property type="entry name" value="WH_DNA-bd_sf"/>
</dbReference>